<evidence type="ECO:0000313" key="2">
    <source>
        <dbReference type="Proteomes" id="UP001158576"/>
    </source>
</evidence>
<dbReference type="Proteomes" id="UP001158576">
    <property type="component" value="Chromosome XSR"/>
</dbReference>
<protein>
    <submittedName>
        <fullName evidence="1">Oidioi.mRNA.OKI2018_I69.XSR.g15640.t1.cds</fullName>
    </submittedName>
</protein>
<name>A0ABN7SFE7_OIKDI</name>
<keyword evidence="2" id="KW-1185">Reference proteome</keyword>
<dbReference type="EMBL" id="OU015569">
    <property type="protein sequence ID" value="CAG5098406.1"/>
    <property type="molecule type" value="Genomic_DNA"/>
</dbReference>
<reference evidence="1 2" key="1">
    <citation type="submission" date="2021-04" db="EMBL/GenBank/DDBJ databases">
        <authorList>
            <person name="Bliznina A."/>
        </authorList>
    </citation>
    <scope>NUCLEOTIDE SEQUENCE [LARGE SCALE GENOMIC DNA]</scope>
</reference>
<accession>A0ABN7SFE7</accession>
<organism evidence="1 2">
    <name type="scientific">Oikopleura dioica</name>
    <name type="common">Tunicate</name>
    <dbReference type="NCBI Taxonomy" id="34765"/>
    <lineage>
        <taxon>Eukaryota</taxon>
        <taxon>Metazoa</taxon>
        <taxon>Chordata</taxon>
        <taxon>Tunicata</taxon>
        <taxon>Appendicularia</taxon>
        <taxon>Copelata</taxon>
        <taxon>Oikopleuridae</taxon>
        <taxon>Oikopleura</taxon>
    </lineage>
</organism>
<sequence length="74" mass="7830">MASSASLYALNAVKNTKIGEPIPDESMQALTTQRKNGAGFTDRLKTSISSFFAFENPLSATVAEVNTAGLTPHL</sequence>
<evidence type="ECO:0000313" key="1">
    <source>
        <dbReference type="EMBL" id="CAG5098406.1"/>
    </source>
</evidence>
<gene>
    <name evidence="1" type="ORF">OKIOD_LOCUS7198</name>
</gene>
<proteinExistence type="predicted"/>